<evidence type="ECO:0000256" key="3">
    <source>
        <dbReference type="ARBA" id="ARBA00022989"/>
    </source>
</evidence>
<accession>A0A9P4NAD1</accession>
<comment type="caution">
    <text evidence="8">The sequence shown here is derived from an EMBL/GenBank/DDBJ whole genome shotgun (WGS) entry which is preliminary data.</text>
</comment>
<keyword evidence="2 6" id="KW-0812">Transmembrane</keyword>
<evidence type="ECO:0000256" key="4">
    <source>
        <dbReference type="ARBA" id="ARBA00023136"/>
    </source>
</evidence>
<comment type="subcellular location">
    <subcellularLocation>
        <location evidence="1">Membrane</location>
        <topology evidence="1">Multi-pass membrane protein</topology>
    </subcellularLocation>
</comment>
<protein>
    <recommendedName>
        <fullName evidence="7">Rhodopsin domain-containing protein</fullName>
    </recommendedName>
</protein>
<dbReference type="EMBL" id="ML986582">
    <property type="protein sequence ID" value="KAF2269567.1"/>
    <property type="molecule type" value="Genomic_DNA"/>
</dbReference>
<keyword evidence="4 6" id="KW-0472">Membrane</keyword>
<name>A0A9P4NAD1_9PLEO</name>
<organism evidence="8 9">
    <name type="scientific">Lojkania enalia</name>
    <dbReference type="NCBI Taxonomy" id="147567"/>
    <lineage>
        <taxon>Eukaryota</taxon>
        <taxon>Fungi</taxon>
        <taxon>Dikarya</taxon>
        <taxon>Ascomycota</taxon>
        <taxon>Pezizomycotina</taxon>
        <taxon>Dothideomycetes</taxon>
        <taxon>Pleosporomycetidae</taxon>
        <taxon>Pleosporales</taxon>
        <taxon>Pleosporales incertae sedis</taxon>
        <taxon>Lojkania</taxon>
    </lineage>
</organism>
<comment type="similarity">
    <text evidence="5">Belongs to the SAT4 family.</text>
</comment>
<feature type="transmembrane region" description="Helical" evidence="6">
    <location>
        <begin position="42"/>
        <end position="63"/>
    </location>
</feature>
<dbReference type="Proteomes" id="UP000800093">
    <property type="component" value="Unassembled WGS sequence"/>
</dbReference>
<dbReference type="PANTHER" id="PTHR33048">
    <property type="entry name" value="PTH11-LIKE INTEGRAL MEMBRANE PROTEIN (AFU_ORTHOLOGUE AFUA_5G11245)"/>
    <property type="match status" value="1"/>
</dbReference>
<dbReference type="GO" id="GO:0016020">
    <property type="term" value="C:membrane"/>
    <property type="evidence" value="ECO:0007669"/>
    <property type="project" value="UniProtKB-SubCell"/>
</dbReference>
<evidence type="ECO:0000256" key="2">
    <source>
        <dbReference type="ARBA" id="ARBA00022692"/>
    </source>
</evidence>
<feature type="non-terminal residue" evidence="8">
    <location>
        <position position="309"/>
    </location>
</feature>
<feature type="domain" description="Rhodopsin" evidence="7">
    <location>
        <begin position="26"/>
        <end position="290"/>
    </location>
</feature>
<feature type="transmembrane region" description="Helical" evidence="6">
    <location>
        <begin position="221"/>
        <end position="246"/>
    </location>
</feature>
<evidence type="ECO:0000256" key="5">
    <source>
        <dbReference type="ARBA" id="ARBA00038359"/>
    </source>
</evidence>
<dbReference type="OrthoDB" id="5393606at2759"/>
<evidence type="ECO:0000313" key="8">
    <source>
        <dbReference type="EMBL" id="KAF2269567.1"/>
    </source>
</evidence>
<reference evidence="9" key="1">
    <citation type="journal article" date="2020" name="Stud. Mycol.">
        <title>101 Dothideomycetes genomes: A test case for predicting lifestyles and emergence of pathogens.</title>
        <authorList>
            <person name="Haridas S."/>
            <person name="Albert R."/>
            <person name="Binder M."/>
            <person name="Bloem J."/>
            <person name="LaButti K."/>
            <person name="Salamov A."/>
            <person name="Andreopoulos B."/>
            <person name="Baker S."/>
            <person name="Barry K."/>
            <person name="Bills G."/>
            <person name="Bluhm B."/>
            <person name="Cannon C."/>
            <person name="Castanera R."/>
            <person name="Culley D."/>
            <person name="Daum C."/>
            <person name="Ezra D."/>
            <person name="Gonzalez J."/>
            <person name="Henrissat B."/>
            <person name="Kuo A."/>
            <person name="Liang C."/>
            <person name="Lipzen A."/>
            <person name="Lutzoni F."/>
            <person name="Magnuson J."/>
            <person name="Mondo S."/>
            <person name="Nolan M."/>
            <person name="Ohm R."/>
            <person name="Pangilinan J."/>
            <person name="Park H.-J."/>
            <person name="Ramirez L."/>
            <person name="Alfaro M."/>
            <person name="Sun H."/>
            <person name="Tritt A."/>
            <person name="Yoshinaga Y."/>
            <person name="Zwiers L.-H."/>
            <person name="Turgeon B."/>
            <person name="Goodwin S."/>
            <person name="Spatafora J."/>
            <person name="Crous P."/>
            <person name="Grigoriev I."/>
        </authorList>
    </citation>
    <scope>NUCLEOTIDE SEQUENCE [LARGE SCALE GENOMIC DNA]</scope>
    <source>
        <strain evidence="9">CBS 304.66</strain>
    </source>
</reference>
<gene>
    <name evidence="8" type="ORF">CC78DRAFT_422505</name>
</gene>
<dbReference type="InterPro" id="IPR052337">
    <property type="entry name" value="SAT4-like"/>
</dbReference>
<feature type="transmembrane region" description="Helical" evidence="6">
    <location>
        <begin position="266"/>
        <end position="289"/>
    </location>
</feature>
<dbReference type="InterPro" id="IPR049326">
    <property type="entry name" value="Rhodopsin_dom_fungi"/>
</dbReference>
<sequence>MGTPYAPAVLGVAVMLTVLDIATVFLRLYNRKRLRQDIQADDWLMIPSMLLILGLLVVLVYGIHRHALGYASPLVLQARDYGAEQITEMAEILSLTAKMEYSFLVIVAPALGFVKVSIIAFYRRIFVVEKHSFRDARNFFMILMIVLISLWSAGFCLAFMWMCKGDFNAAFQPPAVLMQKCVNTVMLGFAFSVSDFVTDVIIISIPMPFVWQLHLSIGKKLAVTAVFLLGILASISSLIRMIWMIWAKNVGFDPTMDGELITTGQLFWFYVEVTIGVFAACLPTLRGLFQSKGFDSFVRGVRTKLSLGS</sequence>
<evidence type="ECO:0000259" key="7">
    <source>
        <dbReference type="Pfam" id="PF20684"/>
    </source>
</evidence>
<feature type="transmembrane region" description="Helical" evidence="6">
    <location>
        <begin position="101"/>
        <end position="122"/>
    </location>
</feature>
<dbReference type="AlphaFoldDB" id="A0A9P4NAD1"/>
<feature type="transmembrane region" description="Helical" evidence="6">
    <location>
        <begin position="6"/>
        <end position="30"/>
    </location>
</feature>
<dbReference type="Pfam" id="PF20684">
    <property type="entry name" value="Fung_rhodopsin"/>
    <property type="match status" value="1"/>
</dbReference>
<keyword evidence="9" id="KW-1185">Reference proteome</keyword>
<keyword evidence="3 6" id="KW-1133">Transmembrane helix</keyword>
<feature type="transmembrane region" description="Helical" evidence="6">
    <location>
        <begin position="182"/>
        <end position="209"/>
    </location>
</feature>
<evidence type="ECO:0000313" key="9">
    <source>
        <dbReference type="Proteomes" id="UP000800093"/>
    </source>
</evidence>
<evidence type="ECO:0000256" key="1">
    <source>
        <dbReference type="ARBA" id="ARBA00004141"/>
    </source>
</evidence>
<feature type="transmembrane region" description="Helical" evidence="6">
    <location>
        <begin position="142"/>
        <end position="162"/>
    </location>
</feature>
<dbReference type="PANTHER" id="PTHR33048:SF157">
    <property type="entry name" value="INTEGRAL MEMBRANE PROTEIN"/>
    <property type="match status" value="1"/>
</dbReference>
<proteinExistence type="inferred from homology"/>
<evidence type="ECO:0000256" key="6">
    <source>
        <dbReference type="SAM" id="Phobius"/>
    </source>
</evidence>